<sequence length="476" mass="52737">MPIAIDRRSFVALGAGAAASIAAGPALAKPAASHLPNIVFILADDLGYADVSCYGNTSLRTPAIDSLATDGIRLLNGYANSPVCSATRTALITGRYQYRLPIGLEEPLAHISPDVGIPRDHPTLPSLLRAAGYRTALVGKWHLGKAPNYSPLLSGYDEFVGMRSGATDYFSHRSVVDEPDLWRGDLPLEAEGYLTEILGREATGFIERSARGKQPFFLSLHFNAPHWPWEAPDDRPESERIAGTKLKHLDGGTMRTYHRMIEAMDAEVGRVLETLKRFGLKENTIVVFTSDNGGERFAKTWPFSGQKSELLEGGIRVPTIVSWPAMLPRGKTSTQTAITMDWLPTLLGAAKRTPDPAYPTDGIDLFPLLRSGNTAERTLYWRYKGNHQRAMLRGAYKYLRILDNEYLFNVDEDPLERANLHSRMPDVFEDMTRSWKAWNHTMLPQIDASFTEAVMAEEQADHIGAGWVVETADNPD</sequence>
<feature type="signal peptide" evidence="5">
    <location>
        <begin position="1"/>
        <end position="28"/>
    </location>
</feature>
<dbReference type="RefSeq" id="WP_381485499.1">
    <property type="nucleotide sequence ID" value="NZ_JBHTIK010000001.1"/>
</dbReference>
<comment type="similarity">
    <text evidence="1">Belongs to the sulfatase family.</text>
</comment>
<evidence type="ECO:0000256" key="2">
    <source>
        <dbReference type="ARBA" id="ARBA00022723"/>
    </source>
</evidence>
<dbReference type="PROSITE" id="PS00149">
    <property type="entry name" value="SULFATASE_2"/>
    <property type="match status" value="1"/>
</dbReference>
<dbReference type="InterPro" id="IPR050738">
    <property type="entry name" value="Sulfatase"/>
</dbReference>
<evidence type="ECO:0000256" key="5">
    <source>
        <dbReference type="SAM" id="SignalP"/>
    </source>
</evidence>
<dbReference type="PANTHER" id="PTHR42693:SF33">
    <property type="entry name" value="ARYLSULFATASE"/>
    <property type="match status" value="1"/>
</dbReference>
<keyword evidence="8" id="KW-1185">Reference proteome</keyword>
<organism evidence="7 8">
    <name type="scientific">Sphingosinicella xenopeptidilytica</name>
    <dbReference type="NCBI Taxonomy" id="364098"/>
    <lineage>
        <taxon>Bacteria</taxon>
        <taxon>Pseudomonadati</taxon>
        <taxon>Pseudomonadota</taxon>
        <taxon>Alphaproteobacteria</taxon>
        <taxon>Sphingomonadales</taxon>
        <taxon>Sphingosinicellaceae</taxon>
        <taxon>Sphingosinicella</taxon>
    </lineage>
</organism>
<evidence type="ECO:0000256" key="3">
    <source>
        <dbReference type="ARBA" id="ARBA00022801"/>
    </source>
</evidence>
<keyword evidence="3" id="KW-0378">Hydrolase</keyword>
<dbReference type="PANTHER" id="PTHR42693">
    <property type="entry name" value="ARYLSULFATASE FAMILY MEMBER"/>
    <property type="match status" value="1"/>
</dbReference>
<comment type="caution">
    <text evidence="7">The sequence shown here is derived from an EMBL/GenBank/DDBJ whole genome shotgun (WGS) entry which is preliminary data.</text>
</comment>
<evidence type="ECO:0000313" key="8">
    <source>
        <dbReference type="Proteomes" id="UP001597124"/>
    </source>
</evidence>
<evidence type="ECO:0000313" key="7">
    <source>
        <dbReference type="EMBL" id="MFD0847116.1"/>
    </source>
</evidence>
<dbReference type="InterPro" id="IPR017850">
    <property type="entry name" value="Alkaline_phosphatase_core_sf"/>
</dbReference>
<feature type="chain" id="PRO_5047344035" evidence="5">
    <location>
        <begin position="29"/>
        <end position="476"/>
    </location>
</feature>
<keyword evidence="5" id="KW-0732">Signal</keyword>
<keyword evidence="4" id="KW-0106">Calcium</keyword>
<dbReference type="EMBL" id="JBHTIK010000001">
    <property type="protein sequence ID" value="MFD0847116.1"/>
    <property type="molecule type" value="Genomic_DNA"/>
</dbReference>
<dbReference type="Gene3D" id="3.30.1120.10">
    <property type="match status" value="1"/>
</dbReference>
<feature type="domain" description="Sulfatase N-terminal" evidence="6">
    <location>
        <begin position="36"/>
        <end position="350"/>
    </location>
</feature>
<gene>
    <name evidence="7" type="ORF">ACFQ00_02145</name>
</gene>
<dbReference type="InterPro" id="IPR000917">
    <property type="entry name" value="Sulfatase_N"/>
</dbReference>
<dbReference type="InterPro" id="IPR006311">
    <property type="entry name" value="TAT_signal"/>
</dbReference>
<evidence type="ECO:0000256" key="4">
    <source>
        <dbReference type="ARBA" id="ARBA00022837"/>
    </source>
</evidence>
<accession>A0ABW3BYC8</accession>
<dbReference type="SUPFAM" id="SSF53649">
    <property type="entry name" value="Alkaline phosphatase-like"/>
    <property type="match status" value="1"/>
</dbReference>
<name>A0ABW3BYC8_SPHXN</name>
<dbReference type="Pfam" id="PF00884">
    <property type="entry name" value="Sulfatase"/>
    <property type="match status" value="1"/>
</dbReference>
<dbReference type="Proteomes" id="UP001597124">
    <property type="component" value="Unassembled WGS sequence"/>
</dbReference>
<dbReference type="InterPro" id="IPR024607">
    <property type="entry name" value="Sulfatase_CS"/>
</dbReference>
<keyword evidence="2" id="KW-0479">Metal-binding</keyword>
<evidence type="ECO:0000259" key="6">
    <source>
        <dbReference type="Pfam" id="PF00884"/>
    </source>
</evidence>
<proteinExistence type="inferred from homology"/>
<reference evidence="8" key="1">
    <citation type="journal article" date="2019" name="Int. J. Syst. Evol. Microbiol.">
        <title>The Global Catalogue of Microorganisms (GCM) 10K type strain sequencing project: providing services to taxonomists for standard genome sequencing and annotation.</title>
        <authorList>
            <consortium name="The Broad Institute Genomics Platform"/>
            <consortium name="The Broad Institute Genome Sequencing Center for Infectious Disease"/>
            <person name="Wu L."/>
            <person name="Ma J."/>
        </authorList>
    </citation>
    <scope>NUCLEOTIDE SEQUENCE [LARGE SCALE GENOMIC DNA]</scope>
    <source>
        <strain evidence="8">CCUG 52537</strain>
    </source>
</reference>
<dbReference type="PROSITE" id="PS51318">
    <property type="entry name" value="TAT"/>
    <property type="match status" value="1"/>
</dbReference>
<dbReference type="Gene3D" id="3.40.720.10">
    <property type="entry name" value="Alkaline Phosphatase, subunit A"/>
    <property type="match status" value="1"/>
</dbReference>
<protein>
    <submittedName>
        <fullName evidence="7">Sulfatase</fullName>
    </submittedName>
</protein>
<evidence type="ECO:0000256" key="1">
    <source>
        <dbReference type="ARBA" id="ARBA00008779"/>
    </source>
</evidence>